<feature type="region of interest" description="Disordered" evidence="1">
    <location>
        <begin position="831"/>
        <end position="857"/>
    </location>
</feature>
<keyword evidence="3" id="KW-1185">Reference proteome</keyword>
<dbReference type="EnsemblMetazoa" id="XM_024225024.1">
    <property type="protein sequence ID" value="XP_024080792.1"/>
    <property type="gene ID" value="LOC106667334"/>
</dbReference>
<evidence type="ECO:0000256" key="1">
    <source>
        <dbReference type="SAM" id="MobiDB-lite"/>
    </source>
</evidence>
<feature type="region of interest" description="Disordered" evidence="1">
    <location>
        <begin position="738"/>
        <end position="757"/>
    </location>
</feature>
<feature type="compositionally biased region" description="Basic and acidic residues" evidence="1">
    <location>
        <begin position="236"/>
        <end position="254"/>
    </location>
</feature>
<feature type="region of interest" description="Disordered" evidence="1">
    <location>
        <begin position="315"/>
        <end position="354"/>
    </location>
</feature>
<feature type="region of interest" description="Disordered" evidence="1">
    <location>
        <begin position="80"/>
        <end position="295"/>
    </location>
</feature>
<evidence type="ECO:0000313" key="2">
    <source>
        <dbReference type="EnsemblMetazoa" id="XP_024080792.1"/>
    </source>
</evidence>
<sequence length="857" mass="96413">MSKRRRVAFPLPVQIVKYFRWKGLKSDLEKVVFDDQETQDVWKKLDEREEMRSPGGAQCVSTSDSEQEKIMVRLWSSMEKIKSRKVSNRSPKKEQPAFSSGTSDSESDSDSGDESARIAPNASDPDAKNIQDALDSPDSSNAHDSPGANDSPDAQDSPDANDSPDTHDSPDSPNALDIPDAHDSSDSPDAPDIPDAHDSPDSPDAPDIPEAHDSPDSPDAPDTPDSPDSPDAPDIPDTHDSSDREVQHDLKMSEETIINFNKSPKKKDSRIHPHSLSPDPSVSIGQQSSLESVKPNVTPAVRKKTIKDFLTARTSETPAKSTPQTMSKPISAREFTTSTPIENSSDKRLQGSKAKSKSLSIKDFMISNPPCDESTVQNLKTTVLTPNTTIQDEDDITENMINIKEIVKYEDDVDSQLFIEDINAEDEIFIIQCPKELQISDLEGQKVSLEGESMIRIKGEPGYECFCEKENIGRSLDIVLPSRLGRSFALGTFQLAGSIVLTKAMDMLDVDDLDITLSERIPLPDAVINKNLPVSPLKENQLDLIGKSAEKKKKKKKIKEENVSFESDSHAIKEEIKSDENYVNLKKRKRQWSECLHDSLKSPLILENVKTEVESSEAKAKKKKHRYTEGPIITTIVDDSVRKKKKHRHTEGPGEPVVMMIDDDSVREKKKHRHTEELGESVVMIDDDDSVRKKKKHRHTKELGEPVVMIDDDDSVRKKKKHRHTEELGEPVVMIDDDNSVRKKKKHKHSVDSDLSESILQFSPLHSKHKHKKQKHSLEDDRMVTYEEGINLSTFHEEISPTPKKKKKKHKMEDSLDFEREKILTELIESQLISKGKKKKKKTKDELNNTRSGCWHP</sequence>
<dbReference type="RefSeq" id="XP_024080792.1">
    <property type="nucleotide sequence ID" value="XM_024225024.1"/>
</dbReference>
<dbReference type="AlphaFoldDB" id="A0A8I6SEX6"/>
<accession>A0A8I6SEX6</accession>
<feature type="compositionally biased region" description="Polar residues" evidence="1">
    <location>
        <begin position="315"/>
        <end position="343"/>
    </location>
</feature>
<feature type="region of interest" description="Disordered" evidence="1">
    <location>
        <begin position="45"/>
        <end position="67"/>
    </location>
</feature>
<feature type="compositionally biased region" description="Polar residues" evidence="1">
    <location>
        <begin position="278"/>
        <end position="291"/>
    </location>
</feature>
<feature type="region of interest" description="Disordered" evidence="1">
    <location>
        <begin position="795"/>
        <end position="814"/>
    </location>
</feature>
<feature type="region of interest" description="Disordered" evidence="1">
    <location>
        <begin position="762"/>
        <end position="781"/>
    </location>
</feature>
<proteinExistence type="predicted"/>
<dbReference type="Proteomes" id="UP000494040">
    <property type="component" value="Unassembled WGS sequence"/>
</dbReference>
<dbReference type="GeneID" id="106667334"/>
<protein>
    <submittedName>
        <fullName evidence="2">Uncharacterized protein</fullName>
    </submittedName>
</protein>
<feature type="compositionally biased region" description="Basic residues" evidence="1">
    <location>
        <begin position="263"/>
        <end position="273"/>
    </location>
</feature>
<dbReference type="OrthoDB" id="8197684at2759"/>
<evidence type="ECO:0000313" key="3">
    <source>
        <dbReference type="Proteomes" id="UP000494040"/>
    </source>
</evidence>
<feature type="compositionally biased region" description="Basic residues" evidence="1">
    <location>
        <begin position="766"/>
        <end position="775"/>
    </location>
</feature>
<organism evidence="2 3">
    <name type="scientific">Cimex lectularius</name>
    <name type="common">Bed bug</name>
    <name type="synonym">Acanthia lectularia</name>
    <dbReference type="NCBI Taxonomy" id="79782"/>
    <lineage>
        <taxon>Eukaryota</taxon>
        <taxon>Metazoa</taxon>
        <taxon>Ecdysozoa</taxon>
        <taxon>Arthropoda</taxon>
        <taxon>Hexapoda</taxon>
        <taxon>Insecta</taxon>
        <taxon>Pterygota</taxon>
        <taxon>Neoptera</taxon>
        <taxon>Paraneoptera</taxon>
        <taxon>Hemiptera</taxon>
        <taxon>Heteroptera</taxon>
        <taxon>Panheteroptera</taxon>
        <taxon>Cimicomorpha</taxon>
        <taxon>Cimicidae</taxon>
        <taxon>Cimex</taxon>
    </lineage>
</organism>
<name>A0A8I6SEX6_CIMLE</name>
<reference evidence="2" key="1">
    <citation type="submission" date="2022-01" db="UniProtKB">
        <authorList>
            <consortium name="EnsemblMetazoa"/>
        </authorList>
    </citation>
    <scope>IDENTIFICATION</scope>
</reference>